<dbReference type="Proteomes" id="UP000255295">
    <property type="component" value="Unassembled WGS sequence"/>
</dbReference>
<evidence type="ECO:0000313" key="1">
    <source>
        <dbReference type="EMBL" id="AVK97754.1"/>
    </source>
</evidence>
<dbReference type="RefSeq" id="WP_024361451.1">
    <property type="nucleotide sequence ID" value="NZ_BJNS01000018.1"/>
</dbReference>
<sequence>MIRKGYFIDKENNQMFHDEVCVSNKIYANNVTLRELEQMIFSGELEEIFICHFQTERIITLKRLVTHDVKSEWCTKYKNNISLDDEACLNDFPNGYCFFVELWKSAKGTTILVLFQCH</sequence>
<dbReference type="AlphaFoldDB" id="A0A2S0K3B1"/>
<accession>A0A2S0K3B1</accession>
<proteinExistence type="predicted"/>
<dbReference type="EMBL" id="CP019980">
    <property type="protein sequence ID" value="AVK97754.1"/>
    <property type="molecule type" value="Genomic_DNA"/>
</dbReference>
<name>A0A2S0K3B1_LYSSH</name>
<organism evidence="1 3">
    <name type="scientific">Lysinibacillus sphaericus</name>
    <name type="common">Bacillus sphaericus</name>
    <dbReference type="NCBI Taxonomy" id="1421"/>
    <lineage>
        <taxon>Bacteria</taxon>
        <taxon>Bacillati</taxon>
        <taxon>Bacillota</taxon>
        <taxon>Bacilli</taxon>
        <taxon>Bacillales</taxon>
        <taxon>Bacillaceae</taxon>
        <taxon>Lysinibacillus</taxon>
    </lineage>
</organism>
<reference evidence="1 3" key="1">
    <citation type="submission" date="2017-03" db="EMBL/GenBank/DDBJ databases">
        <title>The whole genome sequencing and assembly of Lysinibacillus sphaericus DSM 28T strain.</title>
        <authorList>
            <person name="Lee Y.-J."/>
            <person name="Yi H."/>
            <person name="Bahn Y.-S."/>
            <person name="Kim J.F."/>
            <person name="Lee D.-W."/>
        </authorList>
    </citation>
    <scope>NUCLEOTIDE SEQUENCE [LARGE SCALE GENOMIC DNA]</scope>
    <source>
        <strain evidence="1 3">DSM 28</strain>
    </source>
</reference>
<reference evidence="2 4" key="2">
    <citation type="submission" date="2018-06" db="EMBL/GenBank/DDBJ databases">
        <authorList>
            <consortium name="Pathogen Informatics"/>
            <person name="Doyle S."/>
        </authorList>
    </citation>
    <scope>NUCLEOTIDE SEQUENCE [LARGE SCALE GENOMIC DNA]</scope>
    <source>
        <strain evidence="2 4">NCTC10338</strain>
    </source>
</reference>
<evidence type="ECO:0000313" key="2">
    <source>
        <dbReference type="EMBL" id="SUV16324.1"/>
    </source>
</evidence>
<protein>
    <submittedName>
        <fullName evidence="1">Uncharacterized protein</fullName>
    </submittedName>
</protein>
<evidence type="ECO:0000313" key="3">
    <source>
        <dbReference type="Proteomes" id="UP000238825"/>
    </source>
</evidence>
<dbReference type="EMBL" id="UFSZ01000001">
    <property type="protein sequence ID" value="SUV16324.1"/>
    <property type="molecule type" value="Genomic_DNA"/>
</dbReference>
<dbReference type="Proteomes" id="UP000238825">
    <property type="component" value="Chromosome"/>
</dbReference>
<gene>
    <name evidence="1" type="ORF">LS41612_16455</name>
    <name evidence="2" type="ORF">NCTC10338_01402</name>
</gene>
<dbReference type="GeneID" id="48277789"/>
<evidence type="ECO:0000313" key="4">
    <source>
        <dbReference type="Proteomes" id="UP000255295"/>
    </source>
</evidence>